<sequence length="514" mass="56892">MIENDESSQEEELFDENLGLSYGKFELFEVNSDFEFKDDDNEEEEEEEEEEEDYGGEMLGVEGGEAGDVVGGDGIKGEEVKEKEKGVPAVMRCFDRMKIFVKASDGENGVVAFRRESMCRLGGPSAGDGGRGGNVYVEVDGSMNSLVPFRQNIHFRAGRGSHGQGKKQNGAKGEDVVVKVAPGTVIREAAMDGEQGEVLLELLYLGQRALLLPGGRGGRGNASFKSRMNKVPKIAEIGEKGPELWLELELKLVADVGIMGAPNGRKSTLLCVISAAQPAIANYPFTTLLPNLGVVSFDYDSTMIVADLPGLLEGAHRGFGLGHEFLQHTEKCFALVHVVDGSSQRTEYEFDALCLELELLNPELASERWVSFKENLQARGIEPFCMSAVMREATHEVICAAYELVRKRMEDNKEEANRPINEFEISHESSTNTWHVVGFGLQRFVQMTNWRYIDSERRFQHVLEACGVYKSLIKLGVKKGDTVVVGEMEMVWHDSADSSRLNLRKGSTDSIKWP</sequence>
<evidence type="ECO:0000313" key="1">
    <source>
        <dbReference type="EMBL" id="KAI7986980.1"/>
    </source>
</evidence>
<evidence type="ECO:0000313" key="2">
    <source>
        <dbReference type="Proteomes" id="UP001060215"/>
    </source>
</evidence>
<reference evidence="1 2" key="1">
    <citation type="journal article" date="2022" name="Plant J.">
        <title>Chromosome-level genome of Camellia lanceoleosa provides a valuable resource for understanding genome evolution and self-incompatibility.</title>
        <authorList>
            <person name="Gong W."/>
            <person name="Xiao S."/>
            <person name="Wang L."/>
            <person name="Liao Z."/>
            <person name="Chang Y."/>
            <person name="Mo W."/>
            <person name="Hu G."/>
            <person name="Li W."/>
            <person name="Zhao G."/>
            <person name="Zhu H."/>
            <person name="Hu X."/>
            <person name="Ji K."/>
            <person name="Xiang X."/>
            <person name="Song Q."/>
            <person name="Yuan D."/>
            <person name="Jin S."/>
            <person name="Zhang L."/>
        </authorList>
    </citation>
    <scope>NUCLEOTIDE SEQUENCE [LARGE SCALE GENOMIC DNA]</scope>
    <source>
        <strain evidence="1">SQ_2022a</strain>
    </source>
</reference>
<organism evidence="1 2">
    <name type="scientific">Camellia lanceoleosa</name>
    <dbReference type="NCBI Taxonomy" id="1840588"/>
    <lineage>
        <taxon>Eukaryota</taxon>
        <taxon>Viridiplantae</taxon>
        <taxon>Streptophyta</taxon>
        <taxon>Embryophyta</taxon>
        <taxon>Tracheophyta</taxon>
        <taxon>Spermatophyta</taxon>
        <taxon>Magnoliopsida</taxon>
        <taxon>eudicotyledons</taxon>
        <taxon>Gunneridae</taxon>
        <taxon>Pentapetalae</taxon>
        <taxon>asterids</taxon>
        <taxon>Ericales</taxon>
        <taxon>Theaceae</taxon>
        <taxon>Camellia</taxon>
    </lineage>
</organism>
<dbReference type="Proteomes" id="UP001060215">
    <property type="component" value="Chromosome 15"/>
</dbReference>
<keyword evidence="2" id="KW-1185">Reference proteome</keyword>
<gene>
    <name evidence="1" type="ORF">LOK49_LG14G02021</name>
</gene>
<proteinExistence type="predicted"/>
<name>A0ACC0FF98_9ERIC</name>
<accession>A0ACC0FF98</accession>
<comment type="caution">
    <text evidence="1">The sequence shown here is derived from an EMBL/GenBank/DDBJ whole genome shotgun (WGS) entry which is preliminary data.</text>
</comment>
<dbReference type="EMBL" id="CM045772">
    <property type="protein sequence ID" value="KAI7986980.1"/>
    <property type="molecule type" value="Genomic_DNA"/>
</dbReference>
<protein>
    <submittedName>
        <fullName evidence="1">Uncharacterized protein</fullName>
    </submittedName>
</protein>